<evidence type="ECO:0000256" key="2">
    <source>
        <dbReference type="ARBA" id="ARBA00022630"/>
    </source>
</evidence>
<dbReference type="InterPro" id="IPR017938">
    <property type="entry name" value="Riboflavin_synthase-like_b-brl"/>
</dbReference>
<dbReference type="InterPro" id="IPR008333">
    <property type="entry name" value="Cbr1-like_FAD-bd_dom"/>
</dbReference>
<evidence type="ECO:0000256" key="7">
    <source>
        <dbReference type="ARBA" id="ARBA00023004"/>
    </source>
</evidence>
<dbReference type="CDD" id="cd06214">
    <property type="entry name" value="PA_degradation_oxidoreductase_like"/>
    <property type="match status" value="1"/>
</dbReference>
<dbReference type="InterPro" id="IPR039261">
    <property type="entry name" value="FNR_nucleotide-bd"/>
</dbReference>
<dbReference type="PRINTS" id="PR00410">
    <property type="entry name" value="PHEHYDRXLASE"/>
</dbReference>
<dbReference type="InterPro" id="IPR001709">
    <property type="entry name" value="Flavoprot_Pyr_Nucl_cyt_Rdtase"/>
</dbReference>
<dbReference type="SUPFAM" id="SSF52343">
    <property type="entry name" value="Ferredoxin reductase-like, C-terminal NADP-linked domain"/>
    <property type="match status" value="1"/>
</dbReference>
<dbReference type="InterPro" id="IPR017927">
    <property type="entry name" value="FAD-bd_FR_type"/>
</dbReference>
<dbReference type="Proteomes" id="UP001500575">
    <property type="component" value="Unassembled WGS sequence"/>
</dbReference>
<dbReference type="PANTHER" id="PTHR47354:SF8">
    <property type="entry name" value="1,2-PHENYLACETYL-COA EPOXIDASE, SUBUNIT E"/>
    <property type="match status" value="1"/>
</dbReference>
<keyword evidence="4" id="KW-0479">Metal-binding</keyword>
<evidence type="ECO:0000256" key="5">
    <source>
        <dbReference type="ARBA" id="ARBA00022827"/>
    </source>
</evidence>
<keyword evidence="3" id="KW-0001">2Fe-2S</keyword>
<evidence type="ECO:0000256" key="3">
    <source>
        <dbReference type="ARBA" id="ARBA00022714"/>
    </source>
</evidence>
<evidence type="ECO:0000256" key="1">
    <source>
        <dbReference type="ARBA" id="ARBA00001974"/>
    </source>
</evidence>
<organism evidence="10 11">
    <name type="scientific">Nocardioides bigeumensis</name>
    <dbReference type="NCBI Taxonomy" id="433657"/>
    <lineage>
        <taxon>Bacteria</taxon>
        <taxon>Bacillati</taxon>
        <taxon>Actinomycetota</taxon>
        <taxon>Actinomycetes</taxon>
        <taxon>Propionibacteriales</taxon>
        <taxon>Nocardioidaceae</taxon>
        <taxon>Nocardioides</taxon>
    </lineage>
</organism>
<dbReference type="PROSITE" id="PS51384">
    <property type="entry name" value="FAD_FR"/>
    <property type="match status" value="1"/>
</dbReference>
<feature type="domain" description="FAD-binding FR-type" evidence="9">
    <location>
        <begin position="10"/>
        <end position="116"/>
    </location>
</feature>
<comment type="cofactor">
    <cofactor evidence="1">
        <name>FAD</name>
        <dbReference type="ChEBI" id="CHEBI:57692"/>
    </cofactor>
</comment>
<dbReference type="EMBL" id="BAAAQQ010000002">
    <property type="protein sequence ID" value="GAA2118468.1"/>
    <property type="molecule type" value="Genomic_DNA"/>
</dbReference>
<dbReference type="Pfam" id="PF00970">
    <property type="entry name" value="FAD_binding_6"/>
    <property type="match status" value="1"/>
</dbReference>
<name>A0ABN2XYI5_9ACTN</name>
<sequence>MPSDAPHQGEPSYVLRVGTVVRETADTVSVSLEVPDHLRAALTFRPGQFLTVAVPSLETGLVARAYSLSSSPLETDRMTFSVKWTPDGYASKWLHDNVEAGDQLRVLRPSGIFSPRSLDADLLMYAAGSGITPMMSIIRTVLAPIDAGGGAGRMALFYANRDRASVVFAAELDRLAAAHPGRLVVEHWLEEERGLPTGEAIREHAAAYLDRDSFCCGPKPFMDVVAAELRALGFPRERRHQERFVSLGGNPFGTAQPL</sequence>
<keyword evidence="2" id="KW-0285">Flavoprotein</keyword>
<proteinExistence type="predicted"/>
<evidence type="ECO:0000256" key="6">
    <source>
        <dbReference type="ARBA" id="ARBA00023002"/>
    </source>
</evidence>
<dbReference type="Pfam" id="PF00175">
    <property type="entry name" value="NAD_binding_1"/>
    <property type="match status" value="1"/>
</dbReference>
<keyword evidence="5" id="KW-0274">FAD</keyword>
<keyword evidence="11" id="KW-1185">Reference proteome</keyword>
<dbReference type="InterPro" id="IPR050415">
    <property type="entry name" value="MRET"/>
</dbReference>
<evidence type="ECO:0000256" key="4">
    <source>
        <dbReference type="ARBA" id="ARBA00022723"/>
    </source>
</evidence>
<keyword evidence="6" id="KW-0560">Oxidoreductase</keyword>
<evidence type="ECO:0000313" key="10">
    <source>
        <dbReference type="EMBL" id="GAA2118468.1"/>
    </source>
</evidence>
<dbReference type="InterPro" id="IPR001433">
    <property type="entry name" value="OxRdtase_FAD/NAD-bd"/>
</dbReference>
<dbReference type="Gene3D" id="2.40.30.10">
    <property type="entry name" value="Translation factors"/>
    <property type="match status" value="1"/>
</dbReference>
<reference evidence="10 11" key="1">
    <citation type="journal article" date="2019" name="Int. J. Syst. Evol. Microbiol.">
        <title>The Global Catalogue of Microorganisms (GCM) 10K type strain sequencing project: providing services to taxonomists for standard genome sequencing and annotation.</title>
        <authorList>
            <consortium name="The Broad Institute Genomics Platform"/>
            <consortium name="The Broad Institute Genome Sequencing Center for Infectious Disease"/>
            <person name="Wu L."/>
            <person name="Ma J."/>
        </authorList>
    </citation>
    <scope>NUCLEOTIDE SEQUENCE [LARGE SCALE GENOMIC DNA]</scope>
    <source>
        <strain evidence="10 11">JCM 16021</strain>
    </source>
</reference>
<dbReference type="Gene3D" id="3.40.50.80">
    <property type="entry name" value="Nucleotide-binding domain of ferredoxin-NADP reductase (FNR) module"/>
    <property type="match status" value="1"/>
</dbReference>
<gene>
    <name evidence="10" type="ORF">GCM10009843_10400</name>
</gene>
<keyword evidence="8" id="KW-0411">Iron-sulfur</keyword>
<dbReference type="PANTHER" id="PTHR47354">
    <property type="entry name" value="NADH OXIDOREDUCTASE HCR"/>
    <property type="match status" value="1"/>
</dbReference>
<evidence type="ECO:0000259" key="9">
    <source>
        <dbReference type="PROSITE" id="PS51384"/>
    </source>
</evidence>
<keyword evidence="7" id="KW-0408">Iron</keyword>
<dbReference type="RefSeq" id="WP_344302577.1">
    <property type="nucleotide sequence ID" value="NZ_BAAAQQ010000002.1"/>
</dbReference>
<evidence type="ECO:0000256" key="8">
    <source>
        <dbReference type="ARBA" id="ARBA00023014"/>
    </source>
</evidence>
<comment type="caution">
    <text evidence="10">The sequence shown here is derived from an EMBL/GenBank/DDBJ whole genome shotgun (WGS) entry which is preliminary data.</text>
</comment>
<dbReference type="SUPFAM" id="SSF63380">
    <property type="entry name" value="Riboflavin synthase domain-like"/>
    <property type="match status" value="1"/>
</dbReference>
<dbReference type="PRINTS" id="PR00371">
    <property type="entry name" value="FPNCR"/>
</dbReference>
<accession>A0ABN2XYI5</accession>
<protein>
    <recommendedName>
        <fullName evidence="9">FAD-binding FR-type domain-containing protein</fullName>
    </recommendedName>
</protein>
<evidence type="ECO:0000313" key="11">
    <source>
        <dbReference type="Proteomes" id="UP001500575"/>
    </source>
</evidence>